<proteinExistence type="predicted"/>
<evidence type="ECO:0000256" key="1">
    <source>
        <dbReference type="SAM" id="MobiDB-lite"/>
    </source>
</evidence>
<sequence length="86" mass="10030">MSREETSWSNAREALARNVSSHQVEAERRGERYFLEVVVAGAEYSIIDSKVGRIETTFRQRDRQDDPRQRAEAYCAKLNRETRPAQ</sequence>
<evidence type="ECO:0008006" key="4">
    <source>
        <dbReference type="Google" id="ProtNLM"/>
    </source>
</evidence>
<gene>
    <name evidence="2" type="ORF">ACFFVD_14415</name>
</gene>
<evidence type="ECO:0000313" key="3">
    <source>
        <dbReference type="Proteomes" id="UP001589700"/>
    </source>
</evidence>
<dbReference type="EMBL" id="JBHMDY010000011">
    <property type="protein sequence ID" value="MFB9260993.1"/>
    <property type="molecule type" value="Genomic_DNA"/>
</dbReference>
<protein>
    <recommendedName>
        <fullName evidence="4">PepSY domain-containing protein</fullName>
    </recommendedName>
</protein>
<dbReference type="RefSeq" id="WP_182632301.1">
    <property type="nucleotide sequence ID" value="NZ_JAALDM010000131.1"/>
</dbReference>
<feature type="region of interest" description="Disordered" evidence="1">
    <location>
        <begin position="1"/>
        <end position="23"/>
    </location>
</feature>
<reference evidence="2 3" key="1">
    <citation type="submission" date="2024-09" db="EMBL/GenBank/DDBJ databases">
        <authorList>
            <person name="Sun Q."/>
            <person name="Mori K."/>
        </authorList>
    </citation>
    <scope>NUCLEOTIDE SEQUENCE [LARGE SCALE GENOMIC DNA]</scope>
    <source>
        <strain evidence="2 3">CCM 7659</strain>
    </source>
</reference>
<name>A0ABV5JTB2_9ACTN</name>
<accession>A0ABV5JTB2</accession>
<evidence type="ECO:0000313" key="2">
    <source>
        <dbReference type="EMBL" id="MFB9260993.1"/>
    </source>
</evidence>
<organism evidence="2 3">
    <name type="scientific">Dietzia aerolata</name>
    <dbReference type="NCBI Taxonomy" id="595984"/>
    <lineage>
        <taxon>Bacteria</taxon>
        <taxon>Bacillati</taxon>
        <taxon>Actinomycetota</taxon>
        <taxon>Actinomycetes</taxon>
        <taxon>Mycobacteriales</taxon>
        <taxon>Dietziaceae</taxon>
        <taxon>Dietzia</taxon>
    </lineage>
</organism>
<keyword evidence="3" id="KW-1185">Reference proteome</keyword>
<comment type="caution">
    <text evidence="2">The sequence shown here is derived from an EMBL/GenBank/DDBJ whole genome shotgun (WGS) entry which is preliminary data.</text>
</comment>
<dbReference type="Proteomes" id="UP001589700">
    <property type="component" value="Unassembled WGS sequence"/>
</dbReference>